<dbReference type="AlphaFoldDB" id="A0A7R9MS68"/>
<name>A0A7R9MS68_9ACAR</name>
<accession>A0A7R9MS68</accession>
<keyword evidence="3" id="KW-1185">Reference proteome</keyword>
<feature type="region of interest" description="Disordered" evidence="1">
    <location>
        <begin position="85"/>
        <end position="135"/>
    </location>
</feature>
<feature type="compositionally biased region" description="Acidic residues" evidence="1">
    <location>
        <begin position="125"/>
        <end position="135"/>
    </location>
</feature>
<proteinExistence type="predicted"/>
<sequence length="171" mass="19073">MSSKPRISGIDSVSTGDRQTPKRSQRQHRSHHKYSDIDVDEGETVADDTNVDRVTTPLKLTIKIGGQTLGEKSVNKSSIRALSSTANTSANVAPNEDQLELSMSFDDEEDDEEEEADDSVRSDDVVSEPVDDDEWLDALEEGRGLHEVDDELKRIRDPKLMTARQVFTPFV</sequence>
<feature type="region of interest" description="Disordered" evidence="1">
    <location>
        <begin position="1"/>
        <end position="55"/>
    </location>
</feature>
<protein>
    <submittedName>
        <fullName evidence="2">Uncharacterized protein</fullName>
    </submittedName>
</protein>
<dbReference type="EMBL" id="CAJPVJ010045948">
    <property type="protein sequence ID" value="CAG2182558.1"/>
    <property type="molecule type" value="Genomic_DNA"/>
</dbReference>
<evidence type="ECO:0000256" key="1">
    <source>
        <dbReference type="SAM" id="MobiDB-lite"/>
    </source>
</evidence>
<evidence type="ECO:0000313" key="2">
    <source>
        <dbReference type="EMBL" id="CAD7665422.1"/>
    </source>
</evidence>
<feature type="compositionally biased region" description="Acidic residues" evidence="1">
    <location>
        <begin position="105"/>
        <end position="117"/>
    </location>
</feature>
<dbReference type="Proteomes" id="UP000728032">
    <property type="component" value="Unassembled WGS sequence"/>
</dbReference>
<dbReference type="EMBL" id="OC960773">
    <property type="protein sequence ID" value="CAD7665422.1"/>
    <property type="molecule type" value="Genomic_DNA"/>
</dbReference>
<organism evidence="2">
    <name type="scientific">Oppiella nova</name>
    <dbReference type="NCBI Taxonomy" id="334625"/>
    <lineage>
        <taxon>Eukaryota</taxon>
        <taxon>Metazoa</taxon>
        <taxon>Ecdysozoa</taxon>
        <taxon>Arthropoda</taxon>
        <taxon>Chelicerata</taxon>
        <taxon>Arachnida</taxon>
        <taxon>Acari</taxon>
        <taxon>Acariformes</taxon>
        <taxon>Sarcoptiformes</taxon>
        <taxon>Oribatida</taxon>
        <taxon>Brachypylina</taxon>
        <taxon>Oppioidea</taxon>
        <taxon>Oppiidae</taxon>
        <taxon>Oppiella</taxon>
    </lineage>
</organism>
<reference evidence="2" key="1">
    <citation type="submission" date="2020-11" db="EMBL/GenBank/DDBJ databases">
        <authorList>
            <person name="Tran Van P."/>
        </authorList>
    </citation>
    <scope>NUCLEOTIDE SEQUENCE</scope>
</reference>
<feature type="compositionally biased region" description="Polar residues" evidence="1">
    <location>
        <begin position="1"/>
        <end position="18"/>
    </location>
</feature>
<feature type="compositionally biased region" description="Acidic residues" evidence="1">
    <location>
        <begin position="37"/>
        <end position="46"/>
    </location>
</feature>
<gene>
    <name evidence="2" type="ORF">ONB1V03_LOCUS21979</name>
</gene>
<dbReference type="OrthoDB" id="2021186at2759"/>
<feature type="compositionally biased region" description="Basic residues" evidence="1">
    <location>
        <begin position="21"/>
        <end position="32"/>
    </location>
</feature>
<evidence type="ECO:0000313" key="3">
    <source>
        <dbReference type="Proteomes" id="UP000728032"/>
    </source>
</evidence>